<evidence type="ECO:0000256" key="1">
    <source>
        <dbReference type="SAM" id="MobiDB-lite"/>
    </source>
</evidence>
<dbReference type="EMBL" id="MVBO01000127">
    <property type="protein sequence ID" value="OZJ02759.1"/>
    <property type="molecule type" value="Genomic_DNA"/>
</dbReference>
<feature type="compositionally biased region" description="Polar residues" evidence="1">
    <location>
        <begin position="48"/>
        <end position="59"/>
    </location>
</feature>
<evidence type="ECO:0000313" key="4">
    <source>
        <dbReference type="Proteomes" id="UP000242875"/>
    </source>
</evidence>
<dbReference type="Gene3D" id="2.60.260.40">
    <property type="entry name" value="q5lls5 like domains"/>
    <property type="match status" value="1"/>
</dbReference>
<keyword evidence="4" id="KW-1185">Reference proteome</keyword>
<organism evidence="3 4">
    <name type="scientific">Bifiguratus adelaidae</name>
    <dbReference type="NCBI Taxonomy" id="1938954"/>
    <lineage>
        <taxon>Eukaryota</taxon>
        <taxon>Fungi</taxon>
        <taxon>Fungi incertae sedis</taxon>
        <taxon>Mucoromycota</taxon>
        <taxon>Mucoromycotina</taxon>
        <taxon>Endogonomycetes</taxon>
        <taxon>Endogonales</taxon>
        <taxon>Endogonales incertae sedis</taxon>
        <taxon>Bifiguratus</taxon>
    </lineage>
</organism>
<comment type="caution">
    <text evidence="3">The sequence shown here is derived from an EMBL/GenBank/DDBJ whole genome shotgun (WGS) entry which is preliminary data.</text>
</comment>
<dbReference type="GO" id="GO:0005739">
    <property type="term" value="C:mitochondrion"/>
    <property type="evidence" value="ECO:0007669"/>
    <property type="project" value="GOC"/>
</dbReference>
<dbReference type="Pfam" id="PF10276">
    <property type="entry name" value="zf-CHCC"/>
    <property type="match status" value="1"/>
</dbReference>
<evidence type="ECO:0000313" key="3">
    <source>
        <dbReference type="EMBL" id="OZJ02759.1"/>
    </source>
</evidence>
<feature type="domain" description="Zinc finger CHCC-type" evidence="2">
    <location>
        <begin position="101"/>
        <end position="136"/>
    </location>
</feature>
<feature type="region of interest" description="Disordered" evidence="1">
    <location>
        <begin position="38"/>
        <end position="65"/>
    </location>
</feature>
<dbReference type="OrthoDB" id="307899at2759"/>
<dbReference type="InterPro" id="IPR019401">
    <property type="entry name" value="Znf_CHCC"/>
</dbReference>
<name>A0A261XWL6_9FUNG</name>
<reference evidence="3 4" key="1">
    <citation type="journal article" date="2017" name="Mycologia">
        <title>Bifiguratus adelaidae, gen. et sp. nov., a new member of Mucoromycotina in endophytic and soil-dwelling habitats.</title>
        <authorList>
            <person name="Torres-Cruz T.J."/>
            <person name="Billingsley Tobias T.L."/>
            <person name="Almatruk M."/>
            <person name="Hesse C."/>
            <person name="Kuske C.R."/>
            <person name="Desiro A."/>
            <person name="Benucci G.M."/>
            <person name="Bonito G."/>
            <person name="Stajich J.E."/>
            <person name="Dunlap C."/>
            <person name="Arnold A.E."/>
            <person name="Porras-Alfaro A."/>
        </authorList>
    </citation>
    <scope>NUCLEOTIDE SEQUENCE [LARGE SCALE GENOMIC DNA]</scope>
    <source>
        <strain evidence="3 4">AZ0501</strain>
    </source>
</reference>
<proteinExistence type="predicted"/>
<dbReference type="PANTHER" id="PTHR13156:SF0">
    <property type="entry name" value="NADH DEHYDROGENASE [UBIQUINONE] IRON-SULFUR PROTEIN 6, MITOCHONDRIAL"/>
    <property type="match status" value="1"/>
</dbReference>
<sequence length="143" mass="15872">MLPRVIGSTVRGVSSRNRLVCLSSVRLYSTAQPDIVPVPQSPERKLAQSVNQDKPWSKSQRPKDMAMVGPRFEQTQLELQPNSLAAIELIAQEPIRYSKDKIVSCNGGGGALGHPKVYINLDKPGSHACQYCGIRFEKEDHHH</sequence>
<protein>
    <recommendedName>
        <fullName evidence="2">Zinc finger CHCC-type domain-containing protein</fullName>
    </recommendedName>
</protein>
<dbReference type="FunFam" id="2.60.260.40:FF:000003">
    <property type="entry name" value="NADH dehydrogenase [ubiquinone] iron-sulfur protein 6, mitochondrial"/>
    <property type="match status" value="1"/>
</dbReference>
<gene>
    <name evidence="3" type="ORF">BZG36_03358</name>
</gene>
<dbReference type="PANTHER" id="PTHR13156">
    <property type="entry name" value="NADH-UBIQUINONE OXIDOREDUCTASE 13 KD-A SUBUNIT"/>
    <property type="match status" value="1"/>
</dbReference>
<dbReference type="Proteomes" id="UP000242875">
    <property type="component" value="Unassembled WGS sequence"/>
</dbReference>
<dbReference type="AlphaFoldDB" id="A0A261XWL6"/>
<dbReference type="GO" id="GO:0006120">
    <property type="term" value="P:mitochondrial electron transport, NADH to ubiquinone"/>
    <property type="evidence" value="ECO:0007669"/>
    <property type="project" value="TreeGrafter"/>
</dbReference>
<accession>A0A261XWL6</accession>
<evidence type="ECO:0000259" key="2">
    <source>
        <dbReference type="Pfam" id="PF10276"/>
    </source>
</evidence>